<feature type="domain" description="Transposase IS116/IS110/IS902 C-terminal" evidence="3">
    <location>
        <begin position="218"/>
        <end position="291"/>
    </location>
</feature>
<dbReference type="PANTHER" id="PTHR33055:SF13">
    <property type="entry name" value="TRANSPOSASE"/>
    <property type="match status" value="1"/>
</dbReference>
<organism evidence="4 5">
    <name type="scientific">Micromonospora viridifaciens</name>
    <dbReference type="NCBI Taxonomy" id="1881"/>
    <lineage>
        <taxon>Bacteria</taxon>
        <taxon>Bacillati</taxon>
        <taxon>Actinomycetota</taxon>
        <taxon>Actinomycetes</taxon>
        <taxon>Micromonosporales</taxon>
        <taxon>Micromonosporaceae</taxon>
        <taxon>Micromonospora</taxon>
    </lineage>
</organism>
<protein>
    <submittedName>
        <fullName evidence="4">Transposase</fullName>
    </submittedName>
</protein>
<dbReference type="GO" id="GO:0003677">
    <property type="term" value="F:DNA binding"/>
    <property type="evidence" value="ECO:0007669"/>
    <property type="project" value="InterPro"/>
</dbReference>
<evidence type="ECO:0000313" key="4">
    <source>
        <dbReference type="EMBL" id="SCE79684.1"/>
    </source>
</evidence>
<dbReference type="AlphaFoldDB" id="A0A1C4V6T9"/>
<dbReference type="GO" id="GO:0006313">
    <property type="term" value="P:DNA transposition"/>
    <property type="evidence" value="ECO:0007669"/>
    <property type="project" value="InterPro"/>
</dbReference>
<evidence type="ECO:0000259" key="3">
    <source>
        <dbReference type="Pfam" id="PF02371"/>
    </source>
</evidence>
<dbReference type="NCBIfam" id="NF033542">
    <property type="entry name" value="transpos_IS110"/>
    <property type="match status" value="1"/>
</dbReference>
<evidence type="ECO:0000313" key="5">
    <source>
        <dbReference type="Proteomes" id="UP000198242"/>
    </source>
</evidence>
<feature type="compositionally biased region" description="Basic residues" evidence="1">
    <location>
        <begin position="392"/>
        <end position="408"/>
    </location>
</feature>
<evidence type="ECO:0000256" key="1">
    <source>
        <dbReference type="SAM" id="MobiDB-lite"/>
    </source>
</evidence>
<evidence type="ECO:0000259" key="2">
    <source>
        <dbReference type="Pfam" id="PF01548"/>
    </source>
</evidence>
<dbReference type="InterPro" id="IPR003346">
    <property type="entry name" value="Transposase_20"/>
</dbReference>
<feature type="domain" description="Transposase IS110-like N-terminal" evidence="2">
    <location>
        <begin position="10"/>
        <end position="153"/>
    </location>
</feature>
<dbReference type="PANTHER" id="PTHR33055">
    <property type="entry name" value="TRANSPOSASE FOR INSERTION SEQUENCE ELEMENT IS1111A"/>
    <property type="match status" value="1"/>
</dbReference>
<feature type="compositionally biased region" description="Polar residues" evidence="1">
    <location>
        <begin position="315"/>
        <end position="330"/>
    </location>
</feature>
<reference evidence="5" key="1">
    <citation type="submission" date="2016-06" db="EMBL/GenBank/DDBJ databases">
        <authorList>
            <person name="Varghese N."/>
            <person name="Submissions Spin"/>
        </authorList>
    </citation>
    <scope>NUCLEOTIDE SEQUENCE [LARGE SCALE GENOMIC DNA]</scope>
    <source>
        <strain evidence="5">DSM 43909</strain>
    </source>
</reference>
<sequence>MDEYGGRQYVGIDLHRRRSVIVRMTPDGQRLGSAVRIDNDPFELARQVGSWGESPQVVLEATYGWYWAADVLADAGAVVHLAHPLGIKGFAYRRVKNDERDAADLADLLRMGRLPEAWIAPPEIRGLREAVRHRCKLVALRSGLKAQVHAVLAKQGVRISVSDLFGVGGQKLLDELSLDAPFHARVVSLRRLIDAFTFEIDVLAKRTEAQLKTHPGYQSIQTIRGVGPVLAAVFVAEIGDVTRFARPEQLCSWAGLTPRHRESDTKVHRGRITKQGNHLVRWAAVEAVQTLRSGPIGRAWANTAARTSARPPQPANSSRWSSTGYATGTSVAWPDQRDHQPGAARTRGRWGYDPHQRWRGRVNLIDPAWLQPHHSMPPQRARRRDDRQPDHRLRHIVHSGHWRKRPHNRTAAFPAPR</sequence>
<dbReference type="InterPro" id="IPR002525">
    <property type="entry name" value="Transp_IS110-like_N"/>
</dbReference>
<dbReference type="Proteomes" id="UP000198242">
    <property type="component" value="Chromosome I"/>
</dbReference>
<dbReference type="InterPro" id="IPR047650">
    <property type="entry name" value="Transpos_IS110"/>
</dbReference>
<dbReference type="Pfam" id="PF02371">
    <property type="entry name" value="Transposase_20"/>
    <property type="match status" value="1"/>
</dbReference>
<dbReference type="Pfam" id="PF01548">
    <property type="entry name" value="DEDD_Tnp_IS110"/>
    <property type="match status" value="1"/>
</dbReference>
<keyword evidence="5" id="KW-1185">Reference proteome</keyword>
<name>A0A1C4V6T9_MICVI</name>
<feature type="region of interest" description="Disordered" evidence="1">
    <location>
        <begin position="369"/>
        <end position="417"/>
    </location>
</feature>
<dbReference type="GO" id="GO:0004803">
    <property type="term" value="F:transposase activity"/>
    <property type="evidence" value="ECO:0007669"/>
    <property type="project" value="InterPro"/>
</dbReference>
<accession>A0A1C4V6T9</accession>
<dbReference type="RefSeq" id="WP_197698370.1">
    <property type="nucleotide sequence ID" value="NZ_LT607411.1"/>
</dbReference>
<feature type="region of interest" description="Disordered" evidence="1">
    <location>
        <begin position="303"/>
        <end position="354"/>
    </location>
</feature>
<proteinExistence type="predicted"/>
<dbReference type="EMBL" id="LT607411">
    <property type="protein sequence ID" value="SCE79684.1"/>
    <property type="molecule type" value="Genomic_DNA"/>
</dbReference>
<gene>
    <name evidence="4" type="ORF">GA0074695_1195</name>
</gene>